<name>A0AAU7BTM1_9FLAO</name>
<accession>A0AAU7BTM1</accession>
<dbReference type="EMBL" id="CP157199">
    <property type="protein sequence ID" value="XBG61684.1"/>
    <property type="molecule type" value="Genomic_DNA"/>
</dbReference>
<dbReference type="AlphaFoldDB" id="A0AAU7BTM1"/>
<evidence type="ECO:0000313" key="1">
    <source>
        <dbReference type="EMBL" id="XBG61684.1"/>
    </source>
</evidence>
<dbReference type="RefSeq" id="WP_347924398.1">
    <property type="nucleotide sequence ID" value="NZ_CP157199.1"/>
</dbReference>
<reference evidence="1" key="1">
    <citation type="submission" date="2024-05" db="EMBL/GenBank/DDBJ databases">
        <title>Pontimicrobium maritimus sp. nov., isolated form sea water.</title>
        <authorList>
            <person name="Muhammad N."/>
            <person name="Vuong T.Q."/>
            <person name="Han H.L."/>
            <person name="Kim S.-G."/>
        </authorList>
    </citation>
    <scope>NUCLEOTIDE SEQUENCE</scope>
    <source>
        <strain evidence="1">SW4</strain>
    </source>
</reference>
<organism evidence="1">
    <name type="scientific">Pontimicrobium sp. SW4</name>
    <dbReference type="NCBI Taxonomy" id="3153519"/>
    <lineage>
        <taxon>Bacteria</taxon>
        <taxon>Pseudomonadati</taxon>
        <taxon>Bacteroidota</taxon>
        <taxon>Flavobacteriia</taxon>
        <taxon>Flavobacteriales</taxon>
        <taxon>Flavobacteriaceae</taxon>
        <taxon>Pontimicrobium</taxon>
    </lineage>
</organism>
<sequence length="165" mass="19908">MFLLFIVGYNILPDFSLNKNDFEVVTGLVSSVKKETYEERRPKDYLFKNIIRERLIITIADRKYHEYYISDIYKDYWNELLKSNLYGKEIVLYLGEDKQEEDPFRIEVDGKVIFDIDVRFKRNLMIIGFTLLLSIYNLSRYFKVGTNSLQIIKKRFVGIRHYFLE</sequence>
<gene>
    <name evidence="1" type="ORF">ABGB03_01960</name>
</gene>
<protein>
    <submittedName>
        <fullName evidence="1">Uncharacterized protein</fullName>
    </submittedName>
</protein>
<proteinExistence type="predicted"/>